<feature type="transmembrane region" description="Helical" evidence="5">
    <location>
        <begin position="215"/>
        <end position="236"/>
    </location>
</feature>
<dbReference type="Pfam" id="PF04932">
    <property type="entry name" value="Wzy_C"/>
    <property type="match status" value="1"/>
</dbReference>
<feature type="domain" description="O-antigen ligase-related" evidence="6">
    <location>
        <begin position="220"/>
        <end position="367"/>
    </location>
</feature>
<sequence length="444" mass="49570">MQKLSQLFDSALKYGTAAILLAIPLYPKFPFIRIPGTYVSIRLEDFVMLVISLVIFVKYLPKIREIFKNGIERSILIFLGISLLSLVSGIVLLQTAEFGIGALHWARRVEYFVPFFVGLLVLKNQKTGILNYFLKVLMVTVFVAFLYGLGQKYLNFPVIITQSEEYAKGVALSWTPGSHIASTFAGHYDLATFLVFTLPIFISSLFVLKERKMKVALLVVIFAGLWLLAGAISRISIASYLASTTLSLVLIKKYKAIIPVVVISILFFAFSTDLLSRYKRIIDIYAQTETALPQRRISSETSTPSPTPVFEDRSTSIRLNVEWPRAIRAFSKNPLLGTGFSSITLATDNDYLRLLGEVGILGFFSFLLIFLRIGILALRNFPLTKHFEGASLAFVSGTIGGLAGVFLNAVFIDVFEASKFAIIFWLLMGISVSLMRNTRNEQNN</sequence>
<dbReference type="PANTHER" id="PTHR37422:SF13">
    <property type="entry name" value="LIPOPOLYSACCHARIDE BIOSYNTHESIS PROTEIN PA4999-RELATED"/>
    <property type="match status" value="1"/>
</dbReference>
<gene>
    <name evidence="7" type="ORF">A2210_02215</name>
</gene>
<name>A0A1F8CIV4_9BACT</name>
<feature type="transmembrane region" description="Helical" evidence="5">
    <location>
        <begin position="129"/>
        <end position="149"/>
    </location>
</feature>
<keyword evidence="2 5" id="KW-0812">Transmembrane</keyword>
<evidence type="ECO:0000256" key="2">
    <source>
        <dbReference type="ARBA" id="ARBA00022692"/>
    </source>
</evidence>
<dbReference type="STRING" id="1802532.A2210_02215"/>
<dbReference type="InterPro" id="IPR051533">
    <property type="entry name" value="WaaL-like"/>
</dbReference>
<feature type="transmembrane region" description="Helical" evidence="5">
    <location>
        <begin position="75"/>
        <end position="93"/>
    </location>
</feature>
<dbReference type="PANTHER" id="PTHR37422">
    <property type="entry name" value="TEICHURONIC ACID BIOSYNTHESIS PROTEIN TUAE"/>
    <property type="match status" value="1"/>
</dbReference>
<dbReference type="InterPro" id="IPR007016">
    <property type="entry name" value="O-antigen_ligase-rel_domated"/>
</dbReference>
<feature type="transmembrane region" description="Helical" evidence="5">
    <location>
        <begin position="7"/>
        <end position="26"/>
    </location>
</feature>
<comment type="caution">
    <text evidence="7">The sequence shown here is derived from an EMBL/GenBank/DDBJ whole genome shotgun (WGS) entry which is preliminary data.</text>
</comment>
<comment type="subcellular location">
    <subcellularLocation>
        <location evidence="1">Membrane</location>
        <topology evidence="1">Multi-pass membrane protein</topology>
    </subcellularLocation>
</comment>
<dbReference type="Proteomes" id="UP000177855">
    <property type="component" value="Unassembled WGS sequence"/>
</dbReference>
<keyword evidence="4 5" id="KW-0472">Membrane</keyword>
<evidence type="ECO:0000313" key="8">
    <source>
        <dbReference type="Proteomes" id="UP000177855"/>
    </source>
</evidence>
<keyword evidence="3 5" id="KW-1133">Transmembrane helix</keyword>
<feature type="transmembrane region" description="Helical" evidence="5">
    <location>
        <begin position="358"/>
        <end position="378"/>
    </location>
</feature>
<dbReference type="EMBL" id="MGHS01000035">
    <property type="protein sequence ID" value="OGM76240.1"/>
    <property type="molecule type" value="Genomic_DNA"/>
</dbReference>
<feature type="transmembrane region" description="Helical" evidence="5">
    <location>
        <begin position="46"/>
        <end position="63"/>
    </location>
</feature>
<feature type="transmembrane region" description="Helical" evidence="5">
    <location>
        <begin position="390"/>
        <end position="411"/>
    </location>
</feature>
<evidence type="ECO:0000256" key="5">
    <source>
        <dbReference type="SAM" id="Phobius"/>
    </source>
</evidence>
<feature type="transmembrane region" description="Helical" evidence="5">
    <location>
        <begin position="190"/>
        <end position="208"/>
    </location>
</feature>
<feature type="transmembrane region" description="Helical" evidence="5">
    <location>
        <begin position="256"/>
        <end position="275"/>
    </location>
</feature>
<evidence type="ECO:0000256" key="1">
    <source>
        <dbReference type="ARBA" id="ARBA00004141"/>
    </source>
</evidence>
<organism evidence="7 8">
    <name type="scientific">Candidatus Woesebacteria bacterium RIFOXYA1_FULL_40_18</name>
    <dbReference type="NCBI Taxonomy" id="1802532"/>
    <lineage>
        <taxon>Bacteria</taxon>
        <taxon>Candidatus Woeseibacteriota</taxon>
    </lineage>
</organism>
<protein>
    <recommendedName>
        <fullName evidence="6">O-antigen ligase-related domain-containing protein</fullName>
    </recommendedName>
</protein>
<reference evidence="7 8" key="1">
    <citation type="journal article" date="2016" name="Nat. Commun.">
        <title>Thousands of microbial genomes shed light on interconnected biogeochemical processes in an aquifer system.</title>
        <authorList>
            <person name="Anantharaman K."/>
            <person name="Brown C.T."/>
            <person name="Hug L.A."/>
            <person name="Sharon I."/>
            <person name="Castelle C.J."/>
            <person name="Probst A.J."/>
            <person name="Thomas B.C."/>
            <person name="Singh A."/>
            <person name="Wilkins M.J."/>
            <person name="Karaoz U."/>
            <person name="Brodie E.L."/>
            <person name="Williams K.H."/>
            <person name="Hubbard S.S."/>
            <person name="Banfield J.F."/>
        </authorList>
    </citation>
    <scope>NUCLEOTIDE SEQUENCE [LARGE SCALE GENOMIC DNA]</scope>
</reference>
<evidence type="ECO:0000256" key="4">
    <source>
        <dbReference type="ARBA" id="ARBA00023136"/>
    </source>
</evidence>
<evidence type="ECO:0000259" key="6">
    <source>
        <dbReference type="Pfam" id="PF04932"/>
    </source>
</evidence>
<proteinExistence type="predicted"/>
<feature type="transmembrane region" description="Helical" evidence="5">
    <location>
        <begin position="417"/>
        <end position="435"/>
    </location>
</feature>
<dbReference type="AlphaFoldDB" id="A0A1F8CIV4"/>
<evidence type="ECO:0000256" key="3">
    <source>
        <dbReference type="ARBA" id="ARBA00022989"/>
    </source>
</evidence>
<accession>A0A1F8CIV4</accession>
<dbReference type="GO" id="GO:0016020">
    <property type="term" value="C:membrane"/>
    <property type="evidence" value="ECO:0007669"/>
    <property type="project" value="UniProtKB-SubCell"/>
</dbReference>
<feature type="transmembrane region" description="Helical" evidence="5">
    <location>
        <begin position="105"/>
        <end position="122"/>
    </location>
</feature>
<evidence type="ECO:0000313" key="7">
    <source>
        <dbReference type="EMBL" id="OGM76240.1"/>
    </source>
</evidence>